<organism evidence="4 5">
    <name type="scientific">Domibacillus aminovorans</name>
    <dbReference type="NCBI Taxonomy" id="29332"/>
    <lineage>
        <taxon>Bacteria</taxon>
        <taxon>Bacillati</taxon>
        <taxon>Bacillota</taxon>
        <taxon>Bacilli</taxon>
        <taxon>Bacillales</taxon>
        <taxon>Bacillaceae</taxon>
        <taxon>Domibacillus</taxon>
    </lineage>
</organism>
<dbReference type="InterPro" id="IPR000868">
    <property type="entry name" value="Isochorismatase-like_dom"/>
</dbReference>
<dbReference type="AlphaFoldDB" id="A0A177KRB2"/>
<feature type="domain" description="Isochorismatase-like" evidence="3">
    <location>
        <begin position="6"/>
        <end position="166"/>
    </location>
</feature>
<gene>
    <name evidence="4" type="ORF">AWH48_20275</name>
</gene>
<sequence>MKKKFALIIVDMINDFNFPKGRQLAEFTYNIVPSILTLKKYCQSNNIPVVYVNDHYKLWKADIGLIIDHTQNDLSAPIIQQIKPDHSDYFLIKPKHSAFYQTALNTLLQELDTKAVIVTGVAGNICVFFTANDAYMREFNVYVPKDATASERPEFNEYALKMMETVLGADIRSVCELINVLKQQA</sequence>
<evidence type="ECO:0000313" key="4">
    <source>
        <dbReference type="EMBL" id="OAH55111.1"/>
    </source>
</evidence>
<dbReference type="Proteomes" id="UP000077271">
    <property type="component" value="Unassembled WGS sequence"/>
</dbReference>
<proteinExistence type="inferred from homology"/>
<protein>
    <submittedName>
        <fullName evidence="4">Isochorismatase</fullName>
    </submittedName>
</protein>
<comment type="similarity">
    <text evidence="1">Belongs to the isochorismatase family.</text>
</comment>
<dbReference type="SUPFAM" id="SSF52499">
    <property type="entry name" value="Isochorismatase-like hydrolases"/>
    <property type="match status" value="1"/>
</dbReference>
<evidence type="ECO:0000313" key="5">
    <source>
        <dbReference type="Proteomes" id="UP000077271"/>
    </source>
</evidence>
<dbReference type="InterPro" id="IPR050272">
    <property type="entry name" value="Isochorismatase-like_hydrls"/>
</dbReference>
<dbReference type="InterPro" id="IPR036380">
    <property type="entry name" value="Isochorismatase-like_sf"/>
</dbReference>
<dbReference type="OrthoDB" id="4305745at2"/>
<dbReference type="PANTHER" id="PTHR43540">
    <property type="entry name" value="PEROXYUREIDOACRYLATE/UREIDOACRYLATE AMIDOHYDROLASE-RELATED"/>
    <property type="match status" value="1"/>
</dbReference>
<keyword evidence="2" id="KW-0378">Hydrolase</keyword>
<evidence type="ECO:0000256" key="1">
    <source>
        <dbReference type="ARBA" id="ARBA00006336"/>
    </source>
</evidence>
<dbReference type="CDD" id="cd00431">
    <property type="entry name" value="cysteine_hydrolases"/>
    <property type="match status" value="1"/>
</dbReference>
<evidence type="ECO:0000256" key="2">
    <source>
        <dbReference type="ARBA" id="ARBA00022801"/>
    </source>
</evidence>
<name>A0A177KRB2_9BACI</name>
<accession>A0A177KRB2</accession>
<dbReference type="PANTHER" id="PTHR43540:SF6">
    <property type="entry name" value="ISOCHORISMATASE-LIKE DOMAIN-CONTAINING PROTEIN"/>
    <property type="match status" value="1"/>
</dbReference>
<comment type="caution">
    <text evidence="4">The sequence shown here is derived from an EMBL/GenBank/DDBJ whole genome shotgun (WGS) entry which is preliminary data.</text>
</comment>
<reference evidence="4 5" key="1">
    <citation type="submission" date="2016-01" db="EMBL/GenBank/DDBJ databases">
        <title>Investigation of taxonomic status of Bacillus aminovorans.</title>
        <authorList>
            <person name="Verma A."/>
            <person name="Pal Y."/>
            <person name="Krishnamurthi S."/>
        </authorList>
    </citation>
    <scope>NUCLEOTIDE SEQUENCE [LARGE SCALE GENOMIC DNA]</scope>
    <source>
        <strain evidence="4 5">DSM 4337</strain>
    </source>
</reference>
<dbReference type="EMBL" id="LQWZ01000027">
    <property type="protein sequence ID" value="OAH55111.1"/>
    <property type="molecule type" value="Genomic_DNA"/>
</dbReference>
<dbReference type="RefSeq" id="WP_018395071.1">
    <property type="nucleotide sequence ID" value="NZ_LQWZ01000027.1"/>
</dbReference>
<dbReference type="Gene3D" id="3.40.50.850">
    <property type="entry name" value="Isochorismatase-like"/>
    <property type="match status" value="1"/>
</dbReference>
<dbReference type="Pfam" id="PF00857">
    <property type="entry name" value="Isochorismatase"/>
    <property type="match status" value="1"/>
</dbReference>
<evidence type="ECO:0000259" key="3">
    <source>
        <dbReference type="Pfam" id="PF00857"/>
    </source>
</evidence>
<dbReference type="GO" id="GO:0016787">
    <property type="term" value="F:hydrolase activity"/>
    <property type="evidence" value="ECO:0007669"/>
    <property type="project" value="UniProtKB-KW"/>
</dbReference>